<sequence length="273" mass="31200">MTKGYIYALTSPKTPHIKIGMSERLPPLRLSEINKSIAYGQFAPWHIHDFIHVNDIRTSETYFHRSLREFLVRDIPNTKELFRITASQATQLFEDSPSEFFVGAAKLQRLSLDLGLKAYLRRLFHVSGLDLMLDLQGYWTLSLYPSTAGGRLFTLNIGKHEVAYAVDPRGEEKTTFVLGVDKLIGLRLPRHWADLIPSGLLYTSASERLKMISFRSSTERAANYLAQEDVRRAIVAYWMDHLIRSRENGAVSLHARHHNSNAVREIMKSPFTA</sequence>
<feature type="domain" description="Bacteriophage T5 Orf172 DNA-binding" evidence="1">
    <location>
        <begin position="4"/>
        <end position="93"/>
    </location>
</feature>
<reference evidence="2" key="1">
    <citation type="journal article" date="2014" name="Int. J. Syst. Evol. Microbiol.">
        <title>Complete genome sequence of Corynebacterium casei LMG S-19264T (=DSM 44701T), isolated from a smear-ripened cheese.</title>
        <authorList>
            <consortium name="US DOE Joint Genome Institute (JGI-PGF)"/>
            <person name="Walter F."/>
            <person name="Albersmeier A."/>
            <person name="Kalinowski J."/>
            <person name="Ruckert C."/>
        </authorList>
    </citation>
    <scope>NUCLEOTIDE SEQUENCE</scope>
    <source>
        <strain evidence="2">CGMCC 1.7081</strain>
    </source>
</reference>
<dbReference type="EMBL" id="BNAP01000026">
    <property type="protein sequence ID" value="GHH00367.1"/>
    <property type="molecule type" value="Genomic_DNA"/>
</dbReference>
<dbReference type="InterPro" id="IPR018306">
    <property type="entry name" value="Phage_T5_Orf172_DNA-bd"/>
</dbReference>
<dbReference type="RefSeq" id="WP_051312587.1">
    <property type="nucleotide sequence ID" value="NZ_BNAP01000026.1"/>
</dbReference>
<organism evidence="2 3">
    <name type="scientific">Pseudodonghicola xiamenensis</name>
    <dbReference type="NCBI Taxonomy" id="337702"/>
    <lineage>
        <taxon>Bacteria</taxon>
        <taxon>Pseudomonadati</taxon>
        <taxon>Pseudomonadota</taxon>
        <taxon>Alphaproteobacteria</taxon>
        <taxon>Rhodobacterales</taxon>
        <taxon>Paracoccaceae</taxon>
        <taxon>Pseudodonghicola</taxon>
    </lineage>
</organism>
<evidence type="ECO:0000259" key="1">
    <source>
        <dbReference type="Pfam" id="PF10544"/>
    </source>
</evidence>
<proteinExistence type="predicted"/>
<dbReference type="AlphaFoldDB" id="A0A8J3H8I9"/>
<accession>A0A8J3H8I9</accession>
<protein>
    <recommendedName>
        <fullName evidence="1">Bacteriophage T5 Orf172 DNA-binding domain-containing protein</fullName>
    </recommendedName>
</protein>
<keyword evidence="3" id="KW-1185">Reference proteome</keyword>
<gene>
    <name evidence="2" type="ORF">GCM10010961_37030</name>
</gene>
<evidence type="ECO:0000313" key="3">
    <source>
        <dbReference type="Proteomes" id="UP000611500"/>
    </source>
</evidence>
<dbReference type="Pfam" id="PF10544">
    <property type="entry name" value="T5orf172"/>
    <property type="match status" value="1"/>
</dbReference>
<name>A0A8J3H8I9_9RHOB</name>
<evidence type="ECO:0000313" key="2">
    <source>
        <dbReference type="EMBL" id="GHH00367.1"/>
    </source>
</evidence>
<dbReference type="Proteomes" id="UP000611500">
    <property type="component" value="Unassembled WGS sequence"/>
</dbReference>
<comment type="caution">
    <text evidence="2">The sequence shown here is derived from an EMBL/GenBank/DDBJ whole genome shotgun (WGS) entry which is preliminary data.</text>
</comment>
<reference evidence="2" key="2">
    <citation type="submission" date="2020-09" db="EMBL/GenBank/DDBJ databases">
        <authorList>
            <person name="Sun Q."/>
            <person name="Zhou Y."/>
        </authorList>
    </citation>
    <scope>NUCLEOTIDE SEQUENCE</scope>
    <source>
        <strain evidence="2">CGMCC 1.7081</strain>
    </source>
</reference>